<evidence type="ECO:0000259" key="7">
    <source>
        <dbReference type="PROSITE" id="PS51202"/>
    </source>
</evidence>
<feature type="domain" description="RCK C-terminal" evidence="7">
    <location>
        <begin position="135"/>
        <end position="214"/>
    </location>
</feature>
<proteinExistence type="predicted"/>
<dbReference type="InterPro" id="IPR036291">
    <property type="entry name" value="NAD(P)-bd_dom_sf"/>
</dbReference>
<evidence type="ECO:0000256" key="5">
    <source>
        <dbReference type="ARBA" id="ARBA00023065"/>
    </source>
</evidence>
<dbReference type="SUPFAM" id="SSF51735">
    <property type="entry name" value="NAD(P)-binding Rossmann-fold domains"/>
    <property type="match status" value="1"/>
</dbReference>
<dbReference type="InterPro" id="IPR003148">
    <property type="entry name" value="RCK_N"/>
</dbReference>
<dbReference type="GO" id="GO:0005886">
    <property type="term" value="C:plasma membrane"/>
    <property type="evidence" value="ECO:0007669"/>
    <property type="project" value="InterPro"/>
</dbReference>
<dbReference type="InterPro" id="IPR050721">
    <property type="entry name" value="Trk_Ktr_HKT_K-transport"/>
</dbReference>
<organism evidence="8">
    <name type="scientific">marine metagenome</name>
    <dbReference type="NCBI Taxonomy" id="408172"/>
    <lineage>
        <taxon>unclassified sequences</taxon>
        <taxon>metagenomes</taxon>
        <taxon>ecological metagenomes</taxon>
    </lineage>
</organism>
<reference evidence="8" key="1">
    <citation type="submission" date="2018-05" db="EMBL/GenBank/DDBJ databases">
        <authorList>
            <person name="Lanie J.A."/>
            <person name="Ng W.-L."/>
            <person name="Kazmierczak K.M."/>
            <person name="Andrzejewski T.M."/>
            <person name="Davidsen T.M."/>
            <person name="Wayne K.J."/>
            <person name="Tettelin H."/>
            <person name="Glass J.I."/>
            <person name="Rusch D."/>
            <person name="Podicherti R."/>
            <person name="Tsui H.-C.T."/>
            <person name="Winkler M.E."/>
        </authorList>
    </citation>
    <scope>NUCLEOTIDE SEQUENCE</scope>
</reference>
<dbReference type="PROSITE" id="PS51201">
    <property type="entry name" value="RCK_N"/>
    <property type="match status" value="1"/>
</dbReference>
<accession>A0A382KDR5</accession>
<dbReference type="PROSITE" id="PS51202">
    <property type="entry name" value="RCK_C"/>
    <property type="match status" value="1"/>
</dbReference>
<dbReference type="EMBL" id="UINC01079985">
    <property type="protein sequence ID" value="SVC22508.1"/>
    <property type="molecule type" value="Genomic_DNA"/>
</dbReference>
<keyword evidence="2" id="KW-0633">Potassium transport</keyword>
<keyword evidence="5" id="KW-0406">Ion transport</keyword>
<evidence type="ECO:0000256" key="2">
    <source>
        <dbReference type="ARBA" id="ARBA00022538"/>
    </source>
</evidence>
<keyword evidence="1" id="KW-0813">Transport</keyword>
<keyword evidence="4" id="KW-0520">NAD</keyword>
<protein>
    <recommendedName>
        <fullName evidence="9">RCK C-terminal domain-containing protein</fullName>
    </recommendedName>
</protein>
<dbReference type="GO" id="GO:0015079">
    <property type="term" value="F:potassium ion transmembrane transporter activity"/>
    <property type="evidence" value="ECO:0007669"/>
    <property type="project" value="InterPro"/>
</dbReference>
<feature type="domain" description="RCK N-terminal" evidence="6">
    <location>
        <begin position="1"/>
        <end position="117"/>
    </location>
</feature>
<dbReference type="InterPro" id="IPR006037">
    <property type="entry name" value="RCK_C"/>
</dbReference>
<dbReference type="PRINTS" id="PR00335">
    <property type="entry name" value="KUPTAKETRKA"/>
</dbReference>
<dbReference type="InterPro" id="IPR006036">
    <property type="entry name" value="K_uptake_TrkA"/>
</dbReference>
<dbReference type="PANTHER" id="PTHR43833">
    <property type="entry name" value="POTASSIUM CHANNEL PROTEIN 2-RELATED-RELATED"/>
    <property type="match status" value="1"/>
</dbReference>
<keyword evidence="3" id="KW-0630">Potassium</keyword>
<dbReference type="SUPFAM" id="SSF116726">
    <property type="entry name" value="TrkA C-terminal domain-like"/>
    <property type="match status" value="1"/>
</dbReference>
<dbReference type="Gene3D" id="3.40.50.720">
    <property type="entry name" value="NAD(P)-binding Rossmann-like Domain"/>
    <property type="match status" value="1"/>
</dbReference>
<dbReference type="Pfam" id="PF02080">
    <property type="entry name" value="TrkA_C"/>
    <property type="match status" value="1"/>
</dbReference>
<dbReference type="Gene3D" id="3.30.70.1450">
    <property type="entry name" value="Regulator of K+ conductance, C-terminal domain"/>
    <property type="match status" value="1"/>
</dbReference>
<dbReference type="Pfam" id="PF02254">
    <property type="entry name" value="TrkA_N"/>
    <property type="match status" value="1"/>
</dbReference>
<dbReference type="PANTHER" id="PTHR43833:SF5">
    <property type="entry name" value="TRK SYSTEM POTASSIUM UPTAKE PROTEIN TRKA"/>
    <property type="match status" value="1"/>
</dbReference>
<name>A0A382KDR5_9ZZZZ</name>
<dbReference type="AlphaFoldDB" id="A0A382KDR5"/>
<evidence type="ECO:0008006" key="9">
    <source>
        <dbReference type="Google" id="ProtNLM"/>
    </source>
</evidence>
<evidence type="ECO:0000259" key="6">
    <source>
        <dbReference type="PROSITE" id="PS51201"/>
    </source>
</evidence>
<sequence length="217" mass="22493">MSIVIAGAGEVGLRAASILKAAGEPIVIIESDEQVATTVEEAGYTVVVGDASEARILRSAGVEDAKALLIATPHDPVNLLAAQVARSQLDCANVYVRVNEPKNVEVFQEVGAISISQTEAVATELAYMVTDPGIFDVLAQVEEDVTVIRVAVTDIKAQCPISSNQALVGTLIVLVTRGQSSFIPNGSTELRIGDVVTIFGKHNELASARAALSAGAG</sequence>
<gene>
    <name evidence="8" type="ORF">METZ01_LOCUS275362</name>
</gene>
<dbReference type="InterPro" id="IPR036721">
    <property type="entry name" value="RCK_C_sf"/>
</dbReference>
<evidence type="ECO:0000256" key="1">
    <source>
        <dbReference type="ARBA" id="ARBA00022448"/>
    </source>
</evidence>
<evidence type="ECO:0000256" key="3">
    <source>
        <dbReference type="ARBA" id="ARBA00022958"/>
    </source>
</evidence>
<evidence type="ECO:0000313" key="8">
    <source>
        <dbReference type="EMBL" id="SVC22508.1"/>
    </source>
</evidence>
<evidence type="ECO:0000256" key="4">
    <source>
        <dbReference type="ARBA" id="ARBA00023027"/>
    </source>
</evidence>